<evidence type="ECO:0000313" key="1">
    <source>
        <dbReference type="EMBL" id="AKC85914.1"/>
    </source>
</evidence>
<sequence length="161" mass="16925">MANDMFLKIDGVDAESTDHKHKGEIDLLSWSWGASNAGSMALGGGGGAGKVAMQDFSFSMTMNKASPVLMQYCATGKHIGKAVLTCRKAGENPLEFLIITFEDLIISSYQTGSSGGEAGLPTDSVSFNFSKITQDYVPQTAKGAGEGKVSKAYNLKTNKAA</sequence>
<dbReference type="SUPFAM" id="SSF141452">
    <property type="entry name" value="Hcp1-like"/>
    <property type="match status" value="1"/>
</dbReference>
<dbReference type="EMBL" id="CP011144">
    <property type="protein sequence ID" value="AKC85914.1"/>
    <property type="molecule type" value="Genomic_DNA"/>
</dbReference>
<dbReference type="PANTHER" id="PTHR36152:SF5">
    <property type="entry name" value="PROTEIN HCP1"/>
    <property type="match status" value="1"/>
</dbReference>
<organism evidence="1 2">
    <name type="scientific">Pseudoxanthomonas suwonensis</name>
    <dbReference type="NCBI Taxonomy" id="314722"/>
    <lineage>
        <taxon>Bacteria</taxon>
        <taxon>Pseudomonadati</taxon>
        <taxon>Pseudomonadota</taxon>
        <taxon>Gammaproteobacteria</taxon>
        <taxon>Lysobacterales</taxon>
        <taxon>Lysobacteraceae</taxon>
        <taxon>Pseudoxanthomonas</taxon>
    </lineage>
</organism>
<dbReference type="PANTHER" id="PTHR36152">
    <property type="entry name" value="CYTOPLASMIC PROTEIN-RELATED"/>
    <property type="match status" value="1"/>
</dbReference>
<name>A0A0E3YZB0_9GAMM</name>
<dbReference type="OrthoDB" id="4865570at2"/>
<evidence type="ECO:0000313" key="2">
    <source>
        <dbReference type="Proteomes" id="UP000033067"/>
    </source>
</evidence>
<evidence type="ECO:0008006" key="3">
    <source>
        <dbReference type="Google" id="ProtNLM"/>
    </source>
</evidence>
<dbReference type="KEGG" id="psuw:WQ53_03205"/>
<gene>
    <name evidence="1" type="ORF">WQ53_03205</name>
</gene>
<accession>A0A0E3YZB0</accession>
<dbReference type="AlphaFoldDB" id="A0A0E3YZB0"/>
<dbReference type="Gene3D" id="2.30.110.20">
    <property type="entry name" value="Hcp1-like"/>
    <property type="match status" value="1"/>
</dbReference>
<dbReference type="InterPro" id="IPR053165">
    <property type="entry name" value="HSI-I_assembly_Hcp1"/>
</dbReference>
<dbReference type="InterPro" id="IPR008514">
    <property type="entry name" value="T6SS_Hcp"/>
</dbReference>
<proteinExistence type="predicted"/>
<reference evidence="1 2" key="1">
    <citation type="journal article" date="2015" name="Genome Announc.">
        <title>Complete Genome Sequence of Pseudoxanthomonas suwonensis Strain J1, a Cellulose-Degrading Bacterium Isolated from Leaf- and Wood-Enriched Soil.</title>
        <authorList>
            <person name="Hou L."/>
            <person name="Jiang J."/>
            <person name="Xu Z."/>
            <person name="Zhou Y."/>
            <person name="Leung F.C."/>
        </authorList>
    </citation>
    <scope>NUCLEOTIDE SEQUENCE [LARGE SCALE GENOMIC DNA]</scope>
    <source>
        <strain evidence="1 2">J1</strain>
    </source>
</reference>
<dbReference type="Pfam" id="PF05638">
    <property type="entry name" value="T6SS_HCP"/>
    <property type="match status" value="1"/>
</dbReference>
<dbReference type="InterPro" id="IPR036624">
    <property type="entry name" value="Hcp1-lik_sf"/>
</dbReference>
<dbReference type="PATRIC" id="fig|314722.6.peg.670"/>
<dbReference type="Proteomes" id="UP000033067">
    <property type="component" value="Chromosome"/>
</dbReference>
<dbReference type="RefSeq" id="WP_052630344.1">
    <property type="nucleotide sequence ID" value="NZ_CP011144.1"/>
</dbReference>
<protein>
    <recommendedName>
        <fullName evidence="3">Type VI secretion system tube protein Hcp</fullName>
    </recommendedName>
</protein>
<keyword evidence="2" id="KW-1185">Reference proteome</keyword>